<accession>X6N6R1</accession>
<dbReference type="EMBL" id="ASPP01012043">
    <property type="protein sequence ID" value="ETO20987.1"/>
    <property type="molecule type" value="Genomic_DNA"/>
</dbReference>
<name>X6N6R1_RETFI</name>
<sequence length="238" mass="27590">FFFFFFFFFFFENKNREQSPSSAYLRVLLENKNNKVRKYLGTLCNVSAPWHEQWTCMEELQSSVNVMTIASDSGIKKDDLCEFTQSLCVRLRNNVLGVDAVSQLLQKIVDLLCQENCPKVLLHSAVYVLEQVCTHYPATMFASPTCHHLLMQLFNHPKTYAHTITVRSTQDPVKVSPPTTKSELIDVSFVALKIFVNCSKLRSVLVAKEFCFVMFSPIWQNFFFFFLCVCFSDLLFLF</sequence>
<feature type="non-terminal residue" evidence="3">
    <location>
        <position position="1"/>
    </location>
</feature>
<organism evidence="3 4">
    <name type="scientific">Reticulomyxa filosa</name>
    <dbReference type="NCBI Taxonomy" id="46433"/>
    <lineage>
        <taxon>Eukaryota</taxon>
        <taxon>Sar</taxon>
        <taxon>Rhizaria</taxon>
        <taxon>Retaria</taxon>
        <taxon>Foraminifera</taxon>
        <taxon>Monothalamids</taxon>
        <taxon>Reticulomyxidae</taxon>
        <taxon>Reticulomyxa</taxon>
    </lineage>
</organism>
<proteinExistence type="predicted"/>
<comment type="caution">
    <text evidence="3">The sequence shown here is derived from an EMBL/GenBank/DDBJ whole genome shotgun (WGS) entry which is preliminary data.</text>
</comment>
<keyword evidence="1" id="KW-0472">Membrane</keyword>
<keyword evidence="1" id="KW-1133">Transmembrane helix</keyword>
<dbReference type="AlphaFoldDB" id="X6N6R1"/>
<feature type="chain" id="PRO_5004975735" evidence="2">
    <location>
        <begin position="18"/>
        <end position="238"/>
    </location>
</feature>
<evidence type="ECO:0000313" key="3">
    <source>
        <dbReference type="EMBL" id="ETO20987.1"/>
    </source>
</evidence>
<feature type="signal peptide" evidence="2">
    <location>
        <begin position="1"/>
        <end position="17"/>
    </location>
</feature>
<keyword evidence="1" id="KW-0812">Transmembrane</keyword>
<protein>
    <submittedName>
        <fullName evidence="3">Uncharacterized protein</fullName>
    </submittedName>
</protein>
<keyword evidence="4" id="KW-1185">Reference proteome</keyword>
<evidence type="ECO:0000256" key="1">
    <source>
        <dbReference type="SAM" id="Phobius"/>
    </source>
</evidence>
<reference evidence="3 4" key="1">
    <citation type="journal article" date="2013" name="Curr. Biol.">
        <title>The Genome of the Foraminiferan Reticulomyxa filosa.</title>
        <authorList>
            <person name="Glockner G."/>
            <person name="Hulsmann N."/>
            <person name="Schleicher M."/>
            <person name="Noegel A.A."/>
            <person name="Eichinger L."/>
            <person name="Gallinger C."/>
            <person name="Pawlowski J."/>
            <person name="Sierra R."/>
            <person name="Euteneuer U."/>
            <person name="Pillet L."/>
            <person name="Moustafa A."/>
            <person name="Platzer M."/>
            <person name="Groth M."/>
            <person name="Szafranski K."/>
            <person name="Schliwa M."/>
        </authorList>
    </citation>
    <scope>NUCLEOTIDE SEQUENCE [LARGE SCALE GENOMIC DNA]</scope>
</reference>
<gene>
    <name evidence="3" type="ORF">RFI_16222</name>
</gene>
<dbReference type="Proteomes" id="UP000023152">
    <property type="component" value="Unassembled WGS sequence"/>
</dbReference>
<keyword evidence="2" id="KW-0732">Signal</keyword>
<evidence type="ECO:0000256" key="2">
    <source>
        <dbReference type="SAM" id="SignalP"/>
    </source>
</evidence>
<feature type="transmembrane region" description="Helical" evidence="1">
    <location>
        <begin position="218"/>
        <end position="237"/>
    </location>
</feature>
<evidence type="ECO:0000313" key="4">
    <source>
        <dbReference type="Proteomes" id="UP000023152"/>
    </source>
</evidence>